<evidence type="ECO:0000259" key="6">
    <source>
        <dbReference type="Pfam" id="PF02631"/>
    </source>
</evidence>
<dbReference type="HAMAP" id="MF_01114">
    <property type="entry name" value="RecX"/>
    <property type="match status" value="1"/>
</dbReference>
<gene>
    <name evidence="5" type="primary">recX</name>
    <name evidence="9" type="ORF">SAMN02745883_01023</name>
</gene>
<evidence type="ECO:0000259" key="7">
    <source>
        <dbReference type="Pfam" id="PF21981"/>
    </source>
</evidence>
<dbReference type="Pfam" id="PF21982">
    <property type="entry name" value="RecX_HTH1"/>
    <property type="match status" value="1"/>
</dbReference>
<name>A0A1M6NY79_9FIRM</name>
<dbReference type="AlphaFoldDB" id="A0A1M6NY79"/>
<dbReference type="RefSeq" id="WP_072966299.1">
    <property type="nucleotide sequence ID" value="NZ_FRAJ01000007.1"/>
</dbReference>
<dbReference type="EMBL" id="FRAJ01000007">
    <property type="protein sequence ID" value="SHK00600.1"/>
    <property type="molecule type" value="Genomic_DNA"/>
</dbReference>
<keyword evidence="4 5" id="KW-0963">Cytoplasm</keyword>
<evidence type="ECO:0000256" key="4">
    <source>
        <dbReference type="ARBA" id="ARBA00022490"/>
    </source>
</evidence>
<dbReference type="GO" id="GO:0006282">
    <property type="term" value="P:regulation of DNA repair"/>
    <property type="evidence" value="ECO:0007669"/>
    <property type="project" value="UniProtKB-UniRule"/>
</dbReference>
<dbReference type="PANTHER" id="PTHR33602">
    <property type="entry name" value="REGULATORY PROTEIN RECX FAMILY PROTEIN"/>
    <property type="match status" value="1"/>
</dbReference>
<dbReference type="STRING" id="1121266.SAMN02745883_01023"/>
<evidence type="ECO:0000259" key="8">
    <source>
        <dbReference type="Pfam" id="PF21982"/>
    </source>
</evidence>
<feature type="domain" description="RecX first three-helical" evidence="8">
    <location>
        <begin position="68"/>
        <end position="105"/>
    </location>
</feature>
<reference evidence="9 10" key="1">
    <citation type="submission" date="2016-11" db="EMBL/GenBank/DDBJ databases">
        <authorList>
            <person name="Jaros S."/>
            <person name="Januszkiewicz K."/>
            <person name="Wedrychowicz H."/>
        </authorList>
    </citation>
    <scope>NUCLEOTIDE SEQUENCE [LARGE SCALE GENOMIC DNA]</scope>
    <source>
        <strain evidence="9 10">DSM 14501</strain>
    </source>
</reference>
<proteinExistence type="inferred from homology"/>
<organism evidence="9 10">
    <name type="scientific">Caminicella sporogenes DSM 14501</name>
    <dbReference type="NCBI Taxonomy" id="1121266"/>
    <lineage>
        <taxon>Bacteria</taxon>
        <taxon>Bacillati</taxon>
        <taxon>Bacillota</taxon>
        <taxon>Clostridia</taxon>
        <taxon>Peptostreptococcales</taxon>
        <taxon>Caminicellaceae</taxon>
        <taxon>Caminicella</taxon>
    </lineage>
</organism>
<dbReference type="GO" id="GO:0005737">
    <property type="term" value="C:cytoplasm"/>
    <property type="evidence" value="ECO:0007669"/>
    <property type="project" value="UniProtKB-SubCell"/>
</dbReference>
<dbReference type="InterPro" id="IPR003783">
    <property type="entry name" value="Regulatory_RecX"/>
</dbReference>
<dbReference type="Proteomes" id="UP000184082">
    <property type="component" value="Unassembled WGS sequence"/>
</dbReference>
<comment type="function">
    <text evidence="5">Modulates RecA activity.</text>
</comment>
<feature type="domain" description="RecX second three-helical" evidence="6">
    <location>
        <begin position="112"/>
        <end position="151"/>
    </location>
</feature>
<sequence length="209" mass="25041">MDGNICKITKIEIQKKNKDRVSIYINGQYGFGIHKEIFFKYDFEEGKILDKKFIEEIIKEEEQKRANSYALKLLSYRLRSEKEIKDKMNLKGYDAEVIDKTVKYLKEYNYINDFEFTNEFVREKLNKFGKKRIKLELINKGINEDIIDSVLNKEIDDDLEYEKALELAKKKLKVYGQDDKNGVYRKLGLYLQRKGYNYRIITKILKEIL</sequence>
<dbReference type="Pfam" id="PF21981">
    <property type="entry name" value="RecX_HTH3"/>
    <property type="match status" value="1"/>
</dbReference>
<evidence type="ECO:0000256" key="2">
    <source>
        <dbReference type="ARBA" id="ARBA00009695"/>
    </source>
</evidence>
<comment type="subcellular location">
    <subcellularLocation>
        <location evidence="1 5">Cytoplasm</location>
    </subcellularLocation>
</comment>
<dbReference type="InterPro" id="IPR053925">
    <property type="entry name" value="RecX_HTH_3rd"/>
</dbReference>
<feature type="domain" description="RecX third three-helical" evidence="7">
    <location>
        <begin position="160"/>
        <end position="205"/>
    </location>
</feature>
<evidence type="ECO:0000313" key="10">
    <source>
        <dbReference type="Proteomes" id="UP000184082"/>
    </source>
</evidence>
<dbReference type="InterPro" id="IPR036388">
    <property type="entry name" value="WH-like_DNA-bd_sf"/>
</dbReference>
<dbReference type="Gene3D" id="1.10.10.10">
    <property type="entry name" value="Winged helix-like DNA-binding domain superfamily/Winged helix DNA-binding domain"/>
    <property type="match status" value="3"/>
</dbReference>
<evidence type="ECO:0000256" key="3">
    <source>
        <dbReference type="ARBA" id="ARBA00018111"/>
    </source>
</evidence>
<accession>A0A1M6NY79</accession>
<protein>
    <recommendedName>
        <fullName evidence="3 5">Regulatory protein RecX</fullName>
    </recommendedName>
</protein>
<evidence type="ECO:0000313" key="9">
    <source>
        <dbReference type="EMBL" id="SHK00600.1"/>
    </source>
</evidence>
<evidence type="ECO:0000256" key="5">
    <source>
        <dbReference type="HAMAP-Rule" id="MF_01114"/>
    </source>
</evidence>
<dbReference type="InterPro" id="IPR053924">
    <property type="entry name" value="RecX_HTH_2nd"/>
</dbReference>
<keyword evidence="10" id="KW-1185">Reference proteome</keyword>
<comment type="similarity">
    <text evidence="2 5">Belongs to the RecX family.</text>
</comment>
<evidence type="ECO:0000256" key="1">
    <source>
        <dbReference type="ARBA" id="ARBA00004496"/>
    </source>
</evidence>
<dbReference type="Pfam" id="PF02631">
    <property type="entry name" value="RecX_HTH2"/>
    <property type="match status" value="1"/>
</dbReference>
<dbReference type="InterPro" id="IPR053926">
    <property type="entry name" value="RecX_HTH_1st"/>
</dbReference>
<dbReference type="PANTHER" id="PTHR33602:SF1">
    <property type="entry name" value="REGULATORY PROTEIN RECX FAMILY PROTEIN"/>
    <property type="match status" value="1"/>
</dbReference>